<evidence type="ECO:0000256" key="1">
    <source>
        <dbReference type="SAM" id="MobiDB-lite"/>
    </source>
</evidence>
<gene>
    <name evidence="2" type="ORF">PCANC_26418</name>
</gene>
<dbReference type="STRING" id="200324.A0A2N5S877"/>
<dbReference type="EMBL" id="PGCJ01001104">
    <property type="protein sequence ID" value="PLW09451.1"/>
    <property type="molecule type" value="Genomic_DNA"/>
</dbReference>
<accession>A0A2N5S877</accession>
<dbReference type="OrthoDB" id="25872at2759"/>
<dbReference type="PANTHER" id="PTHR10662:SF22">
    <property type="entry name" value="NUCLEAR RNA EXPORT FACTOR 1"/>
    <property type="match status" value="1"/>
</dbReference>
<dbReference type="AlphaFoldDB" id="A0A2N5S877"/>
<dbReference type="GO" id="GO:0003723">
    <property type="term" value="F:RNA binding"/>
    <property type="evidence" value="ECO:0007669"/>
    <property type="project" value="TreeGrafter"/>
</dbReference>
<feature type="region of interest" description="Disordered" evidence="1">
    <location>
        <begin position="1"/>
        <end position="27"/>
    </location>
</feature>
<dbReference type="PANTHER" id="PTHR10662">
    <property type="entry name" value="NUCLEAR RNA EXPORT FACTOR"/>
    <property type="match status" value="1"/>
</dbReference>
<evidence type="ECO:0000313" key="3">
    <source>
        <dbReference type="Proteomes" id="UP000235388"/>
    </source>
</evidence>
<organism evidence="2 3">
    <name type="scientific">Puccinia coronata f. sp. avenae</name>
    <dbReference type="NCBI Taxonomy" id="200324"/>
    <lineage>
        <taxon>Eukaryota</taxon>
        <taxon>Fungi</taxon>
        <taxon>Dikarya</taxon>
        <taxon>Basidiomycota</taxon>
        <taxon>Pucciniomycotina</taxon>
        <taxon>Pucciniomycetes</taxon>
        <taxon>Pucciniales</taxon>
        <taxon>Pucciniaceae</taxon>
        <taxon>Puccinia</taxon>
    </lineage>
</organism>
<feature type="region of interest" description="Disordered" evidence="1">
    <location>
        <begin position="369"/>
        <end position="402"/>
    </location>
</feature>
<evidence type="ECO:0000313" key="2">
    <source>
        <dbReference type="EMBL" id="PLW09451.1"/>
    </source>
</evidence>
<proteinExistence type="predicted"/>
<dbReference type="GO" id="GO:0016973">
    <property type="term" value="P:poly(A)+ mRNA export from nucleus"/>
    <property type="evidence" value="ECO:0007669"/>
    <property type="project" value="TreeGrafter"/>
</dbReference>
<sequence>MSYYESSSKSNKQKVSQKPDHSPNHQCRTAQHVPQAWNWLYRDKLQTALAEGCGGNLVVSSVPTPATLHVATAWTTALLAVPCRRRSYCNQPLSPSLHCVISPWNCYHVFFTDWIQPTLTTLVSDPQSKSAIDLLCKLLQARWDPVTKLLDLAWIPQNLAQDKILKAAGIAAPGQKGTPIRTAGAIWKLSQEICPSVQSISLADNQMQSLQATPHVDQNSGHHIPGAHKSVAIQKPTNFVFQAQHALTHHPQSRLMQRRERRAVGLQSYLFELLRRFPSLEVLDGEAIDPVVKARMATTAQHSMPSTTTTTTMNVTTPGSAIAPHTTPHPLPPLPIKPAYFNDASTSSFLAAFCVQFFNAFDQDRASLMDISPPNPPSASAFPPPSLPKPKPPASPITHPNA</sequence>
<feature type="compositionally biased region" description="Low complexity" evidence="1">
    <location>
        <begin position="1"/>
        <end position="16"/>
    </location>
</feature>
<keyword evidence="3" id="KW-1185">Reference proteome</keyword>
<reference evidence="2 3" key="1">
    <citation type="submission" date="2017-11" db="EMBL/GenBank/DDBJ databases">
        <title>De novo assembly and phasing of dikaryotic genomes from two isolates of Puccinia coronata f. sp. avenae, the causal agent of oat crown rust.</title>
        <authorList>
            <person name="Miller M.E."/>
            <person name="Zhang Y."/>
            <person name="Omidvar V."/>
            <person name="Sperschneider J."/>
            <person name="Schwessinger B."/>
            <person name="Raley C."/>
            <person name="Palmer J.M."/>
            <person name="Garnica D."/>
            <person name="Upadhyaya N."/>
            <person name="Rathjen J."/>
            <person name="Taylor J.M."/>
            <person name="Park R.F."/>
            <person name="Dodds P.N."/>
            <person name="Hirsch C.D."/>
            <person name="Kianian S.F."/>
            <person name="Figueroa M."/>
        </authorList>
    </citation>
    <scope>NUCLEOTIDE SEQUENCE [LARGE SCALE GENOMIC DNA]</scope>
    <source>
        <strain evidence="2">12NC29</strain>
    </source>
</reference>
<dbReference type="InterPro" id="IPR032675">
    <property type="entry name" value="LRR_dom_sf"/>
</dbReference>
<dbReference type="GO" id="GO:0005634">
    <property type="term" value="C:nucleus"/>
    <property type="evidence" value="ECO:0007669"/>
    <property type="project" value="TreeGrafter"/>
</dbReference>
<dbReference type="Proteomes" id="UP000235388">
    <property type="component" value="Unassembled WGS sequence"/>
</dbReference>
<comment type="caution">
    <text evidence="2">The sequence shown here is derived from an EMBL/GenBank/DDBJ whole genome shotgun (WGS) entry which is preliminary data.</text>
</comment>
<dbReference type="Gene3D" id="3.80.10.10">
    <property type="entry name" value="Ribonuclease Inhibitor"/>
    <property type="match status" value="1"/>
</dbReference>
<dbReference type="InterPro" id="IPR030217">
    <property type="entry name" value="NXF_fam"/>
</dbReference>
<protein>
    <submittedName>
        <fullName evidence="2">Uncharacterized protein</fullName>
    </submittedName>
</protein>
<feature type="compositionally biased region" description="Pro residues" evidence="1">
    <location>
        <begin position="373"/>
        <end position="395"/>
    </location>
</feature>
<name>A0A2N5S877_9BASI</name>